<dbReference type="InterPro" id="IPR017896">
    <property type="entry name" value="4Fe4S_Fe-S-bd"/>
</dbReference>
<evidence type="ECO:0000256" key="5">
    <source>
        <dbReference type="ARBA" id="ARBA00022723"/>
    </source>
</evidence>
<accession>A0A1D3TQ00</accession>
<dbReference type="EMBL" id="FMKA01000002">
    <property type="protein sequence ID" value="SCP95554.1"/>
    <property type="molecule type" value="Genomic_DNA"/>
</dbReference>
<protein>
    <recommendedName>
        <fullName evidence="3">Ferredoxin</fullName>
    </recommendedName>
</protein>
<sequence>MEKVAVVECRSYDFEEVYEAITEALKRIEFTIPENITVLIKPNIMAQNRPDQHTVTLFAVVDALCRILKEKHCHIQIGDSIAFYEKGLTRKAFQMTKIQETAYKYDAELIAFDEEPLVEVRSGLVGLDVLYIPKVLLEADLVINAGKLKTHGSLRLAGAVKNMFGCLPGGYKQKIHGWVDSKLQLADVFLDIHNIVKPSLSILDAVISLDGGPTAVIGKPVQTSRIFASRNAASLDLAVCKVIGYEPDEIPMLIRARDRQMISGYDDIEILGNIVPVKFKKLVKGPLPATYSKKGFFFTHTYVDLMIDNRKCTSCGVCTRACPVAAISSLKGKMTLDTKRCISCYCCIPVCPRKAIKIRPSLANRVIFAGRKILKA</sequence>
<name>A0A1D3TQ00_9FIRM</name>
<feature type="domain" description="4Fe-4S ferredoxin-type" evidence="8">
    <location>
        <begin position="303"/>
        <end position="333"/>
    </location>
</feature>
<keyword evidence="5" id="KW-0479">Metal-binding</keyword>
<dbReference type="PROSITE" id="PS00198">
    <property type="entry name" value="4FE4S_FER_1"/>
    <property type="match status" value="1"/>
</dbReference>
<keyword evidence="10" id="KW-1185">Reference proteome</keyword>
<evidence type="ECO:0000313" key="9">
    <source>
        <dbReference type="EMBL" id="SCP95554.1"/>
    </source>
</evidence>
<dbReference type="PANTHER" id="PTHR24960:SF79">
    <property type="entry name" value="PHOTOSYSTEM I IRON-SULFUR CENTER"/>
    <property type="match status" value="1"/>
</dbReference>
<organism evidence="9 10">
    <name type="scientific">Anaerobium acetethylicum</name>
    <dbReference type="NCBI Taxonomy" id="1619234"/>
    <lineage>
        <taxon>Bacteria</taxon>
        <taxon>Bacillati</taxon>
        <taxon>Bacillota</taxon>
        <taxon>Clostridia</taxon>
        <taxon>Lachnospirales</taxon>
        <taxon>Lachnospiraceae</taxon>
        <taxon>Anaerobium</taxon>
    </lineage>
</organism>
<evidence type="ECO:0000256" key="2">
    <source>
        <dbReference type="ARBA" id="ARBA00003532"/>
    </source>
</evidence>
<dbReference type="RefSeq" id="WP_207648808.1">
    <property type="nucleotide sequence ID" value="NZ_FMKA01000002.1"/>
</dbReference>
<evidence type="ECO:0000256" key="3">
    <source>
        <dbReference type="ARBA" id="ARBA00013529"/>
    </source>
</evidence>
<feature type="domain" description="4Fe-4S ferredoxin-type" evidence="8">
    <location>
        <begin position="334"/>
        <end position="361"/>
    </location>
</feature>
<dbReference type="PROSITE" id="PS51379">
    <property type="entry name" value="4FE4S_FER_2"/>
    <property type="match status" value="2"/>
</dbReference>
<proteinExistence type="predicted"/>
<reference evidence="9 10" key="1">
    <citation type="submission" date="2016-09" db="EMBL/GenBank/DDBJ databases">
        <authorList>
            <person name="Capua I."/>
            <person name="De Benedictis P."/>
            <person name="Joannis T."/>
            <person name="Lombin L.H."/>
            <person name="Cattoli G."/>
        </authorList>
    </citation>
    <scope>NUCLEOTIDE SEQUENCE [LARGE SCALE GENOMIC DNA]</scope>
    <source>
        <strain evidence="9 10">GluBS11</strain>
    </source>
</reference>
<dbReference type="InterPro" id="IPR017900">
    <property type="entry name" value="4Fe4S_Fe_S_CS"/>
</dbReference>
<dbReference type="InterPro" id="IPR007160">
    <property type="entry name" value="DUF362"/>
</dbReference>
<dbReference type="Pfam" id="PF04015">
    <property type="entry name" value="DUF362"/>
    <property type="match status" value="1"/>
</dbReference>
<evidence type="ECO:0000259" key="8">
    <source>
        <dbReference type="PROSITE" id="PS51379"/>
    </source>
</evidence>
<dbReference type="STRING" id="1619234.SAMN05421730_100210"/>
<dbReference type="GO" id="GO:0051539">
    <property type="term" value="F:4 iron, 4 sulfur cluster binding"/>
    <property type="evidence" value="ECO:0007669"/>
    <property type="project" value="UniProtKB-KW"/>
</dbReference>
<keyword evidence="7" id="KW-0411">Iron-sulfur</keyword>
<dbReference type="Gene3D" id="3.30.70.20">
    <property type="match status" value="1"/>
</dbReference>
<dbReference type="GO" id="GO:0046872">
    <property type="term" value="F:metal ion binding"/>
    <property type="evidence" value="ECO:0007669"/>
    <property type="project" value="UniProtKB-KW"/>
</dbReference>
<keyword evidence="4" id="KW-0004">4Fe-4S</keyword>
<dbReference type="PANTHER" id="PTHR24960">
    <property type="entry name" value="PHOTOSYSTEM I IRON-SULFUR CENTER-RELATED"/>
    <property type="match status" value="1"/>
</dbReference>
<evidence type="ECO:0000313" key="10">
    <source>
        <dbReference type="Proteomes" id="UP000199315"/>
    </source>
</evidence>
<evidence type="ECO:0000256" key="7">
    <source>
        <dbReference type="ARBA" id="ARBA00023014"/>
    </source>
</evidence>
<dbReference type="SUPFAM" id="SSF54862">
    <property type="entry name" value="4Fe-4S ferredoxins"/>
    <property type="match status" value="1"/>
</dbReference>
<keyword evidence="6" id="KW-0408">Iron</keyword>
<gene>
    <name evidence="9" type="ORF">SAMN05421730_100210</name>
</gene>
<dbReference type="Pfam" id="PF00037">
    <property type="entry name" value="Fer4"/>
    <property type="match status" value="1"/>
</dbReference>
<dbReference type="AlphaFoldDB" id="A0A1D3TQ00"/>
<evidence type="ECO:0000256" key="4">
    <source>
        <dbReference type="ARBA" id="ARBA00022485"/>
    </source>
</evidence>
<comment type="cofactor">
    <cofactor evidence="1">
        <name>[4Fe-4S] cluster</name>
        <dbReference type="ChEBI" id="CHEBI:49883"/>
    </cofactor>
</comment>
<comment type="function">
    <text evidence="2">Ferredoxins are iron-sulfur proteins that transfer electrons in a wide variety of metabolic reactions.</text>
</comment>
<evidence type="ECO:0000256" key="1">
    <source>
        <dbReference type="ARBA" id="ARBA00001966"/>
    </source>
</evidence>
<dbReference type="InterPro" id="IPR050157">
    <property type="entry name" value="PSI_iron-sulfur_center"/>
</dbReference>
<evidence type="ECO:0000256" key="6">
    <source>
        <dbReference type="ARBA" id="ARBA00023004"/>
    </source>
</evidence>
<dbReference type="Proteomes" id="UP000199315">
    <property type="component" value="Unassembled WGS sequence"/>
</dbReference>